<keyword evidence="1" id="KW-0472">Membrane</keyword>
<keyword evidence="1" id="KW-0812">Transmembrane</keyword>
<accession>A0AAW1ULD0</accession>
<dbReference type="EMBL" id="JARQZJ010000071">
    <property type="protein sequence ID" value="KAK9881910.1"/>
    <property type="molecule type" value="Genomic_DNA"/>
</dbReference>
<dbReference type="InterPro" id="IPR009125">
    <property type="entry name" value="ATPMK"/>
</dbReference>
<feature type="transmembrane region" description="Helical" evidence="1">
    <location>
        <begin position="28"/>
        <end position="46"/>
    </location>
</feature>
<dbReference type="AlphaFoldDB" id="A0AAW1ULD0"/>
<keyword evidence="3" id="KW-1185">Reference proteome</keyword>
<name>A0AAW1ULD0_9CUCU</name>
<evidence type="ECO:0000313" key="3">
    <source>
        <dbReference type="Proteomes" id="UP001431783"/>
    </source>
</evidence>
<comment type="caution">
    <text evidence="2">The sequence shown here is derived from an EMBL/GenBank/DDBJ whole genome shotgun (WGS) entry which is preliminary data.</text>
</comment>
<evidence type="ECO:0000313" key="2">
    <source>
        <dbReference type="EMBL" id="KAK9881910.1"/>
    </source>
</evidence>
<sequence length="77" mass="8637">MAEEKNANESFSKYLGKIFDGRTAKGRAHVAMATYAVLGGIIFYFMTRPPRPPKQPVTEEDMECVDFSTYNLPSSKV</sequence>
<protein>
    <submittedName>
        <fullName evidence="2">Uncharacterized protein</fullName>
    </submittedName>
</protein>
<dbReference type="Proteomes" id="UP001431783">
    <property type="component" value="Unassembled WGS sequence"/>
</dbReference>
<evidence type="ECO:0000256" key="1">
    <source>
        <dbReference type="SAM" id="Phobius"/>
    </source>
</evidence>
<dbReference type="Pfam" id="PF14960">
    <property type="entry name" value="ATP_synth_reg"/>
    <property type="match status" value="1"/>
</dbReference>
<keyword evidence="1" id="KW-1133">Transmembrane helix</keyword>
<organism evidence="2 3">
    <name type="scientific">Henosepilachna vigintioctopunctata</name>
    <dbReference type="NCBI Taxonomy" id="420089"/>
    <lineage>
        <taxon>Eukaryota</taxon>
        <taxon>Metazoa</taxon>
        <taxon>Ecdysozoa</taxon>
        <taxon>Arthropoda</taxon>
        <taxon>Hexapoda</taxon>
        <taxon>Insecta</taxon>
        <taxon>Pterygota</taxon>
        <taxon>Neoptera</taxon>
        <taxon>Endopterygota</taxon>
        <taxon>Coleoptera</taxon>
        <taxon>Polyphaga</taxon>
        <taxon>Cucujiformia</taxon>
        <taxon>Coccinelloidea</taxon>
        <taxon>Coccinellidae</taxon>
        <taxon>Epilachninae</taxon>
        <taxon>Epilachnini</taxon>
        <taxon>Henosepilachna</taxon>
    </lineage>
</organism>
<proteinExistence type="predicted"/>
<reference evidence="2 3" key="1">
    <citation type="submission" date="2023-03" db="EMBL/GenBank/DDBJ databases">
        <title>Genome insight into feeding habits of ladybird beetles.</title>
        <authorList>
            <person name="Li H.-S."/>
            <person name="Huang Y.-H."/>
            <person name="Pang H."/>
        </authorList>
    </citation>
    <scope>NUCLEOTIDE SEQUENCE [LARGE SCALE GENOMIC DNA]</scope>
    <source>
        <strain evidence="2">SYSU_2023b</strain>
        <tissue evidence="2">Whole body</tissue>
    </source>
</reference>
<gene>
    <name evidence="2" type="ORF">WA026_018104</name>
</gene>